<keyword evidence="2" id="KW-1185">Reference proteome</keyword>
<comment type="caution">
    <text evidence="1">The sequence shown here is derived from an EMBL/GenBank/DDBJ whole genome shotgun (WGS) entry which is preliminary data.</text>
</comment>
<organism evidence="1 2">
    <name type="scientific">Vaccinium darrowii</name>
    <dbReference type="NCBI Taxonomy" id="229202"/>
    <lineage>
        <taxon>Eukaryota</taxon>
        <taxon>Viridiplantae</taxon>
        <taxon>Streptophyta</taxon>
        <taxon>Embryophyta</taxon>
        <taxon>Tracheophyta</taxon>
        <taxon>Spermatophyta</taxon>
        <taxon>Magnoliopsida</taxon>
        <taxon>eudicotyledons</taxon>
        <taxon>Gunneridae</taxon>
        <taxon>Pentapetalae</taxon>
        <taxon>asterids</taxon>
        <taxon>Ericales</taxon>
        <taxon>Ericaceae</taxon>
        <taxon>Vaccinioideae</taxon>
        <taxon>Vaccinieae</taxon>
        <taxon>Vaccinium</taxon>
    </lineage>
</organism>
<protein>
    <submittedName>
        <fullName evidence="1">Uncharacterized protein</fullName>
    </submittedName>
</protein>
<evidence type="ECO:0000313" key="1">
    <source>
        <dbReference type="EMBL" id="KAH7845991.1"/>
    </source>
</evidence>
<dbReference type="Proteomes" id="UP000828048">
    <property type="component" value="Chromosome 5"/>
</dbReference>
<dbReference type="EMBL" id="CM037155">
    <property type="protein sequence ID" value="KAH7845991.1"/>
    <property type="molecule type" value="Genomic_DNA"/>
</dbReference>
<sequence>MENLPICILALLSIHHVVVVPAMGFDSWYDRLYNSGFYVSRPPPPAPLPEGADPKSRVVSILMICLIFSFIIYCCAALCLPQSFVDRHPYLFVVTFYTKTSDLDQSLIDTFPTFVYSEVRLLMTRGVSLECAVCLNEFGSTDTLRVLPNCCHVFHPDCIQPWLSAHDTCPVCRSNVHPKPDQRPESAGSGGGNDLIVQVQPPDTIRPVQLMSRKEQTRIEGKQKGEHRERFTTKLPEEVLSRLVNSTSCVNFQRERSVRKGYRSGGEGTDSFYTTTTSLGVRGYRPPFPSYLQQKFTGRLASLAHVCAKGKPEIMMENLHLWILLFLSIHHVVGVSASGFDAWYDDDGYDGELYDSQPPLPPSETPSTMSVAVALVMICLIVSFIIYSCASICPPQSLDQSLIDTFPTFVYSQVRLLMTHDVSLECAVCLNEFGSTDWLRLLPNCCHVFHPDCIQPWLSAHDTCPVCRSNVRPKPGQEPEAYSGGGNKLIVCVHPPDMIRAVQSMPREERMKTRGKRKGEHCERFTTKLPEEVLSRLENSTRCVNFQRERSVRKGYRNGGEGTGNKERVNDGGRHGWDGEV</sequence>
<accession>A0ACB7XY18</accession>
<name>A0ACB7XY18_9ERIC</name>
<proteinExistence type="predicted"/>
<evidence type="ECO:0000313" key="2">
    <source>
        <dbReference type="Proteomes" id="UP000828048"/>
    </source>
</evidence>
<gene>
    <name evidence="1" type="ORF">Vadar_008374</name>
</gene>
<reference evidence="1 2" key="1">
    <citation type="journal article" date="2021" name="Hortic Res">
        <title>High-quality reference genome and annotation aids understanding of berry development for evergreen blueberry (Vaccinium darrowii).</title>
        <authorList>
            <person name="Yu J."/>
            <person name="Hulse-Kemp A.M."/>
            <person name="Babiker E."/>
            <person name="Staton M."/>
        </authorList>
    </citation>
    <scope>NUCLEOTIDE SEQUENCE [LARGE SCALE GENOMIC DNA]</scope>
    <source>
        <strain evidence="2">cv. NJ 8807/NJ 8810</strain>
        <tissue evidence="1">Young leaf</tissue>
    </source>
</reference>